<keyword evidence="3" id="KW-1133">Transmembrane helix</keyword>
<evidence type="ECO:0000256" key="1">
    <source>
        <dbReference type="ARBA" id="ARBA00009820"/>
    </source>
</evidence>
<evidence type="ECO:0000256" key="3">
    <source>
        <dbReference type="SAM" id="Phobius"/>
    </source>
</evidence>
<organism evidence="4">
    <name type="scientific">hydrothermal vent metagenome</name>
    <dbReference type="NCBI Taxonomy" id="652676"/>
    <lineage>
        <taxon>unclassified sequences</taxon>
        <taxon>metagenomes</taxon>
        <taxon>ecological metagenomes</taxon>
    </lineage>
</organism>
<gene>
    <name evidence="4" type="ORF">MNBD_CHLOROFLEXI01-3590</name>
</gene>
<dbReference type="EMBL" id="UOEU01000041">
    <property type="protein sequence ID" value="VAW30313.1"/>
    <property type="molecule type" value="Genomic_DNA"/>
</dbReference>
<dbReference type="Gene3D" id="2.120.10.30">
    <property type="entry name" value="TolB, C-terminal domain"/>
    <property type="match status" value="2"/>
</dbReference>
<reference evidence="4" key="1">
    <citation type="submission" date="2018-06" db="EMBL/GenBank/DDBJ databases">
        <authorList>
            <person name="Zhirakovskaya E."/>
        </authorList>
    </citation>
    <scope>NUCLEOTIDE SEQUENCE</scope>
</reference>
<protein>
    <submittedName>
        <fullName evidence="4">TolB protein, periplasmic protein involved in the tonb-independent uptake of group A colicins</fullName>
    </submittedName>
</protein>
<dbReference type="AlphaFoldDB" id="A0A3B0UPY8"/>
<name>A0A3B0UPY8_9ZZZZ</name>
<keyword evidence="3" id="KW-0472">Membrane</keyword>
<dbReference type="Pfam" id="PF07676">
    <property type="entry name" value="PD40"/>
    <property type="match status" value="2"/>
</dbReference>
<accession>A0A3B0UPY8</accession>
<feature type="region of interest" description="Disordered" evidence="2">
    <location>
        <begin position="69"/>
        <end position="88"/>
    </location>
</feature>
<sequence length="488" mass="53182">MFESDRENDPLITIPEKKRLGGCHTVFILLVVFAMLGVSASGAIWFLFLRDQPQERTPVTAVPSQDVLIDEGSEPDAPPTPTAVSPLPTIDPADAVASAVNRIVYIDEAGQIISLEPDGNDVRMVTNAQQRFRFPAWSPDGRSIAAIGTDVVGVGLFVLADDQEAQTPSPLYADDRNAPFYFFWSPDSRQVSFLASHPDGMGLHLVPADGSADSRVLTTGAPMYWDWTSDSRQILIHSGFAGAESRLELLEADGNGKGDAIAAPGYFQAPGISADGRYWAYAEEINGSSSRLVVIDRQSGMMEEQRHDGLVALTWSPTANQIAFTNGTEQNDGSFIGPLRLMDAATGEVKLINREPIVAFFWSPDGRYLAAFSVGRAGEGDINVLAGKNAAGKVSQQQNLPRLRLLIYDVTLDEGRLLFSFVPTVPFATQLLPFFDQYALSHQLWSPTSDALVLSMLQNGRNQIFVINTATGRKRFLAEGLMPFWSPK</sequence>
<proteinExistence type="inferred from homology"/>
<comment type="similarity">
    <text evidence="1">Belongs to the TolB family.</text>
</comment>
<dbReference type="PANTHER" id="PTHR36842">
    <property type="entry name" value="PROTEIN TOLB HOMOLOG"/>
    <property type="match status" value="1"/>
</dbReference>
<evidence type="ECO:0000313" key="4">
    <source>
        <dbReference type="EMBL" id="VAW30313.1"/>
    </source>
</evidence>
<evidence type="ECO:0000256" key="2">
    <source>
        <dbReference type="SAM" id="MobiDB-lite"/>
    </source>
</evidence>
<feature type="transmembrane region" description="Helical" evidence="3">
    <location>
        <begin position="26"/>
        <end position="48"/>
    </location>
</feature>
<dbReference type="PANTHER" id="PTHR36842:SF1">
    <property type="entry name" value="PROTEIN TOLB"/>
    <property type="match status" value="1"/>
</dbReference>
<dbReference type="InterPro" id="IPR011042">
    <property type="entry name" value="6-blade_b-propeller_TolB-like"/>
</dbReference>
<dbReference type="InterPro" id="IPR011659">
    <property type="entry name" value="WD40"/>
</dbReference>
<dbReference type="SUPFAM" id="SSF82171">
    <property type="entry name" value="DPP6 N-terminal domain-like"/>
    <property type="match status" value="1"/>
</dbReference>
<keyword evidence="3" id="KW-0812">Transmembrane</keyword>